<accession>A0A9D4X0I1</accession>
<sequence>MGGTEKYRFDLTWLEPHVQAALGVKTFVEKAMEVEKLKENVVALELETERLKANMVAVMVEGRDLNTELGSAHIQKNSTNKPTTTTTSTSPEGHLKAKGKTQAKKIEGSPLKVDKPKKARKASSFSITSLEQISDPRLAHEARVKKKIEKLLPTPSSEEVELSVVISDVGVDGPKETTSTVSSKGSDPERKKKKKEKKEKKDKKPKTSKAKGPGDKVVKWEKKKDKEGSCF</sequence>
<feature type="region of interest" description="Disordered" evidence="2">
    <location>
        <begin position="72"/>
        <end position="126"/>
    </location>
</feature>
<dbReference type="Proteomes" id="UP001058974">
    <property type="component" value="Chromosome 5"/>
</dbReference>
<evidence type="ECO:0000313" key="4">
    <source>
        <dbReference type="Proteomes" id="UP001058974"/>
    </source>
</evidence>
<proteinExistence type="predicted"/>
<evidence type="ECO:0000256" key="2">
    <source>
        <dbReference type="SAM" id="MobiDB-lite"/>
    </source>
</evidence>
<organism evidence="3 4">
    <name type="scientific">Pisum sativum</name>
    <name type="common">Garden pea</name>
    <name type="synonym">Lathyrus oleraceus</name>
    <dbReference type="NCBI Taxonomy" id="3888"/>
    <lineage>
        <taxon>Eukaryota</taxon>
        <taxon>Viridiplantae</taxon>
        <taxon>Streptophyta</taxon>
        <taxon>Embryophyta</taxon>
        <taxon>Tracheophyta</taxon>
        <taxon>Spermatophyta</taxon>
        <taxon>Magnoliopsida</taxon>
        <taxon>eudicotyledons</taxon>
        <taxon>Gunneridae</taxon>
        <taxon>Pentapetalae</taxon>
        <taxon>rosids</taxon>
        <taxon>fabids</taxon>
        <taxon>Fabales</taxon>
        <taxon>Fabaceae</taxon>
        <taxon>Papilionoideae</taxon>
        <taxon>50 kb inversion clade</taxon>
        <taxon>NPAAA clade</taxon>
        <taxon>Hologalegina</taxon>
        <taxon>IRL clade</taxon>
        <taxon>Fabeae</taxon>
        <taxon>Lathyrus</taxon>
    </lineage>
</organism>
<name>A0A9D4X0I1_PEA</name>
<feature type="compositionally biased region" description="Basic residues" evidence="2">
    <location>
        <begin position="191"/>
        <end position="209"/>
    </location>
</feature>
<evidence type="ECO:0000256" key="1">
    <source>
        <dbReference type="SAM" id="Coils"/>
    </source>
</evidence>
<evidence type="ECO:0000313" key="3">
    <source>
        <dbReference type="EMBL" id="KAI5412513.1"/>
    </source>
</evidence>
<gene>
    <name evidence="3" type="ORF">KIW84_057257</name>
</gene>
<dbReference type="AlphaFoldDB" id="A0A9D4X0I1"/>
<feature type="coiled-coil region" evidence="1">
    <location>
        <begin position="27"/>
        <end position="54"/>
    </location>
</feature>
<feature type="region of interest" description="Disordered" evidence="2">
    <location>
        <begin position="165"/>
        <end position="231"/>
    </location>
</feature>
<protein>
    <submittedName>
        <fullName evidence="3">Uncharacterized protein</fullName>
    </submittedName>
</protein>
<dbReference type="EMBL" id="JAMSHJ010000005">
    <property type="protein sequence ID" value="KAI5412513.1"/>
    <property type="molecule type" value="Genomic_DNA"/>
</dbReference>
<keyword evidence="4" id="KW-1185">Reference proteome</keyword>
<reference evidence="3 4" key="1">
    <citation type="journal article" date="2022" name="Nat. Genet.">
        <title>Improved pea reference genome and pan-genome highlight genomic features and evolutionary characteristics.</title>
        <authorList>
            <person name="Yang T."/>
            <person name="Liu R."/>
            <person name="Luo Y."/>
            <person name="Hu S."/>
            <person name="Wang D."/>
            <person name="Wang C."/>
            <person name="Pandey M.K."/>
            <person name="Ge S."/>
            <person name="Xu Q."/>
            <person name="Li N."/>
            <person name="Li G."/>
            <person name="Huang Y."/>
            <person name="Saxena R.K."/>
            <person name="Ji Y."/>
            <person name="Li M."/>
            <person name="Yan X."/>
            <person name="He Y."/>
            <person name="Liu Y."/>
            <person name="Wang X."/>
            <person name="Xiang C."/>
            <person name="Varshney R.K."/>
            <person name="Ding H."/>
            <person name="Gao S."/>
            <person name="Zong X."/>
        </authorList>
    </citation>
    <scope>NUCLEOTIDE SEQUENCE [LARGE SCALE GENOMIC DNA]</scope>
    <source>
        <strain evidence="3 4">cv. Zhongwan 6</strain>
    </source>
</reference>
<feature type="compositionally biased region" description="Low complexity" evidence="2">
    <location>
        <begin position="76"/>
        <end position="91"/>
    </location>
</feature>
<keyword evidence="1" id="KW-0175">Coiled coil</keyword>
<feature type="compositionally biased region" description="Basic and acidic residues" evidence="2">
    <location>
        <begin position="104"/>
        <end position="116"/>
    </location>
</feature>
<feature type="compositionally biased region" description="Basic and acidic residues" evidence="2">
    <location>
        <begin position="212"/>
        <end position="231"/>
    </location>
</feature>
<dbReference type="Gramene" id="Psat05G0725700-T1">
    <property type="protein sequence ID" value="KAI5412513.1"/>
    <property type="gene ID" value="KIW84_057257"/>
</dbReference>
<comment type="caution">
    <text evidence="3">The sequence shown here is derived from an EMBL/GenBank/DDBJ whole genome shotgun (WGS) entry which is preliminary data.</text>
</comment>